<protein>
    <recommendedName>
        <fullName evidence="4">Transmembrane protein</fullName>
    </recommendedName>
</protein>
<gene>
    <name evidence="2" type="ORF">PSON_ATCC_30995.1.T0460217</name>
</gene>
<keyword evidence="1" id="KW-0812">Transmembrane</keyword>
<organism evidence="2 3">
    <name type="scientific">Paramecium sonneborni</name>
    <dbReference type="NCBI Taxonomy" id="65129"/>
    <lineage>
        <taxon>Eukaryota</taxon>
        <taxon>Sar</taxon>
        <taxon>Alveolata</taxon>
        <taxon>Ciliophora</taxon>
        <taxon>Intramacronucleata</taxon>
        <taxon>Oligohymenophorea</taxon>
        <taxon>Peniculida</taxon>
        <taxon>Parameciidae</taxon>
        <taxon>Paramecium</taxon>
    </lineage>
</organism>
<dbReference type="EMBL" id="CAJJDN010000046">
    <property type="protein sequence ID" value="CAD8084331.1"/>
    <property type="molecule type" value="Genomic_DNA"/>
</dbReference>
<keyword evidence="1" id="KW-1133">Transmembrane helix</keyword>
<evidence type="ECO:0000313" key="3">
    <source>
        <dbReference type="Proteomes" id="UP000692954"/>
    </source>
</evidence>
<evidence type="ECO:0000256" key="1">
    <source>
        <dbReference type="SAM" id="Phobius"/>
    </source>
</evidence>
<keyword evidence="1" id="KW-0472">Membrane</keyword>
<proteinExistence type="predicted"/>
<keyword evidence="3" id="KW-1185">Reference proteome</keyword>
<dbReference type="AlphaFoldDB" id="A0A8S1N2K1"/>
<comment type="caution">
    <text evidence="2">The sequence shown here is derived from an EMBL/GenBank/DDBJ whole genome shotgun (WGS) entry which is preliminary data.</text>
</comment>
<feature type="transmembrane region" description="Helical" evidence="1">
    <location>
        <begin position="249"/>
        <end position="270"/>
    </location>
</feature>
<accession>A0A8S1N2K1</accession>
<name>A0A8S1N2K1_9CILI</name>
<evidence type="ECO:0008006" key="4">
    <source>
        <dbReference type="Google" id="ProtNLM"/>
    </source>
</evidence>
<sequence>MLQVYLVRYDCLKIQQLIPNRIFCILFYAICIIDLILLLFSCSFFILPFQQEDIQQQFIIEKESTDWTLSLQQTQFGRQPIIGQLNNQQFAFIQINQDPYLNIEKTKLFAKTNFHEFFGYIDYKLPNLMLPKVYCMQLQILKRQTQKIIKNLPQCKESKGIPITPWFWKGENIYYLAEMCFKISIQDYQLQFEGGCFEDGLIYKKLHNDEIANFQNLSMYLRHVDDPYLHRVQFPGEPIQTGILSLNSLYYSFLFGCSGTIYLILIYLILSIRKRNENQYV</sequence>
<dbReference type="Proteomes" id="UP000692954">
    <property type="component" value="Unassembled WGS sequence"/>
</dbReference>
<reference evidence="2" key="1">
    <citation type="submission" date="2021-01" db="EMBL/GenBank/DDBJ databases">
        <authorList>
            <consortium name="Genoscope - CEA"/>
            <person name="William W."/>
        </authorList>
    </citation>
    <scope>NUCLEOTIDE SEQUENCE</scope>
</reference>
<feature type="transmembrane region" description="Helical" evidence="1">
    <location>
        <begin position="22"/>
        <end position="47"/>
    </location>
</feature>
<evidence type="ECO:0000313" key="2">
    <source>
        <dbReference type="EMBL" id="CAD8084331.1"/>
    </source>
</evidence>